<evidence type="ECO:0000313" key="3">
    <source>
        <dbReference type="EMBL" id="QIM64687.1"/>
    </source>
</evidence>
<feature type="transmembrane region" description="Helical" evidence="1">
    <location>
        <begin position="14"/>
        <end position="36"/>
    </location>
</feature>
<dbReference type="InterPro" id="IPR036873">
    <property type="entry name" value="Rhodanese-like_dom_sf"/>
</dbReference>
<dbReference type="PROSITE" id="PS50206">
    <property type="entry name" value="RHODANESE_3"/>
    <property type="match status" value="1"/>
</dbReference>
<keyword evidence="1" id="KW-0812">Transmembrane</keyword>
<keyword evidence="5" id="KW-1185">Reference proteome</keyword>
<gene>
    <name evidence="3" type="ORF">A4G17_04180</name>
    <name evidence="4" type="ORF">EDC49_1897</name>
</gene>
<evidence type="ECO:0000313" key="4">
    <source>
        <dbReference type="EMBL" id="RPE91178.1"/>
    </source>
</evidence>
<dbReference type="PANTHER" id="PTHR43031">
    <property type="entry name" value="FAD-DEPENDENT OXIDOREDUCTASE"/>
    <property type="match status" value="1"/>
</dbReference>
<dbReference type="Pfam" id="PF00581">
    <property type="entry name" value="Rhodanese"/>
    <property type="match status" value="1"/>
</dbReference>
<reference evidence="3 6" key="1">
    <citation type="submission" date="2016-03" db="EMBL/GenBank/DDBJ databases">
        <authorList>
            <person name="Hansen M.J."/>
            <person name="Bojesen A.M."/>
            <person name="Planet P."/>
        </authorList>
    </citation>
    <scope>NUCLEOTIDE SEQUENCE [LARGE SCALE GENOMIC DNA]</scope>
    <source>
        <strain evidence="3 6">HPA 21</strain>
    </source>
</reference>
<evidence type="ECO:0000256" key="1">
    <source>
        <dbReference type="SAM" id="Phobius"/>
    </source>
</evidence>
<dbReference type="EMBL" id="CP015029">
    <property type="protein sequence ID" value="QIM64687.1"/>
    <property type="molecule type" value="Genomic_DNA"/>
</dbReference>
<dbReference type="Proteomes" id="UP000502287">
    <property type="component" value="Chromosome"/>
</dbReference>
<dbReference type="EMBL" id="RKQT01000005">
    <property type="protein sequence ID" value="RPE91178.1"/>
    <property type="molecule type" value="Genomic_DNA"/>
</dbReference>
<reference evidence="4 5" key="2">
    <citation type="submission" date="2018-11" db="EMBL/GenBank/DDBJ databases">
        <title>Genomic Encyclopedia of Type Strains, Phase IV (KMG-IV): sequencing the most valuable type-strain genomes for metagenomic binning, comparative biology and taxonomic classification.</title>
        <authorList>
            <person name="Goeker M."/>
        </authorList>
    </citation>
    <scope>NUCLEOTIDE SEQUENCE [LARGE SCALE GENOMIC DNA]</scope>
    <source>
        <strain evidence="4 5">DSM 25797</strain>
    </source>
</reference>
<organism evidence="3 6">
    <name type="scientific">Frederiksenia canicola</name>
    <dbReference type="NCBI Taxonomy" id="123824"/>
    <lineage>
        <taxon>Bacteria</taxon>
        <taxon>Pseudomonadati</taxon>
        <taxon>Pseudomonadota</taxon>
        <taxon>Gammaproteobacteria</taxon>
        <taxon>Pasteurellales</taxon>
        <taxon>Pasteurellaceae</taxon>
        <taxon>Frederiksenia</taxon>
    </lineage>
</organism>
<dbReference type="PANTHER" id="PTHR43031:SF18">
    <property type="entry name" value="RHODANESE-RELATED SULFURTRANSFERASES"/>
    <property type="match status" value="1"/>
</dbReference>
<dbReference type="CDD" id="cd00158">
    <property type="entry name" value="RHOD"/>
    <property type="match status" value="1"/>
</dbReference>
<keyword evidence="1" id="KW-0472">Membrane</keyword>
<dbReference type="InterPro" id="IPR001763">
    <property type="entry name" value="Rhodanese-like_dom"/>
</dbReference>
<dbReference type="InterPro" id="IPR050229">
    <property type="entry name" value="GlpE_sulfurtransferase"/>
</dbReference>
<keyword evidence="1" id="KW-1133">Transmembrane helix</keyword>
<name>A0AAE6X5Z7_9PAST</name>
<proteinExistence type="predicted"/>
<dbReference type="Gene3D" id="3.40.250.10">
    <property type="entry name" value="Rhodanese-like domain"/>
    <property type="match status" value="1"/>
</dbReference>
<feature type="domain" description="Rhodanese" evidence="2">
    <location>
        <begin position="56"/>
        <end position="148"/>
    </location>
</feature>
<evidence type="ECO:0000313" key="5">
    <source>
        <dbReference type="Proteomes" id="UP000276901"/>
    </source>
</evidence>
<dbReference type="Proteomes" id="UP000276901">
    <property type="component" value="Unassembled WGS sequence"/>
</dbReference>
<protein>
    <submittedName>
        <fullName evidence="3">Rhodanese-like domain-containing protein</fullName>
    </submittedName>
    <submittedName>
        <fullName evidence="4">Rhodanese-related sulfurtransferase</fullName>
    </submittedName>
</protein>
<evidence type="ECO:0000313" key="6">
    <source>
        <dbReference type="Proteomes" id="UP000502287"/>
    </source>
</evidence>
<evidence type="ECO:0000259" key="2">
    <source>
        <dbReference type="PROSITE" id="PS50206"/>
    </source>
</evidence>
<dbReference type="RefSeq" id="WP_123957486.1">
    <property type="nucleotide sequence ID" value="NZ_CP015029.1"/>
</dbReference>
<dbReference type="KEGG" id="fcl:A4G17_04180"/>
<sequence>MEQLTFAQQAQQFVANHTIMVVAWIALFVAVVINLYKGVTSKISVVDNAKATLLINNEDGVVLDVRTDDEFKSGHIIDSVHVLPSDIKGNKLNNIIEKYKDRPVIVVDNNGLTAQGLANTLTKQGFAKVSALKEGIAGWRAANLPLVKKHK</sequence>
<dbReference type="AlphaFoldDB" id="A0AAE6X5Z7"/>
<dbReference type="SUPFAM" id="SSF52821">
    <property type="entry name" value="Rhodanese/Cell cycle control phosphatase"/>
    <property type="match status" value="1"/>
</dbReference>
<dbReference type="SMART" id="SM00450">
    <property type="entry name" value="RHOD"/>
    <property type="match status" value="1"/>
</dbReference>
<accession>A0AAE6X5Z7</accession>